<organism evidence="1 2">
    <name type="scientific">Streptomyces xanthophaeus</name>
    <dbReference type="NCBI Taxonomy" id="67385"/>
    <lineage>
        <taxon>Bacteria</taxon>
        <taxon>Bacillati</taxon>
        <taxon>Actinomycetota</taxon>
        <taxon>Actinomycetes</taxon>
        <taxon>Kitasatosporales</taxon>
        <taxon>Streptomycetaceae</taxon>
        <taxon>Streptomyces</taxon>
    </lineage>
</organism>
<name>A0A919LB01_9ACTN</name>
<dbReference type="AlphaFoldDB" id="A0A919LB01"/>
<keyword evidence="2" id="KW-1185">Reference proteome</keyword>
<proteinExistence type="predicted"/>
<evidence type="ECO:0000313" key="2">
    <source>
        <dbReference type="Proteomes" id="UP000600026"/>
    </source>
</evidence>
<accession>A0A919LB01</accession>
<protein>
    <submittedName>
        <fullName evidence="1">Uncharacterized protein</fullName>
    </submittedName>
</protein>
<gene>
    <name evidence="1" type="ORF">Sxan_01250</name>
</gene>
<reference evidence="1" key="1">
    <citation type="submission" date="2020-09" db="EMBL/GenBank/DDBJ databases">
        <title>Whole genome shotgun sequence of Streptomyces xanthophaeus NBRC 12829.</title>
        <authorList>
            <person name="Komaki H."/>
            <person name="Tamura T."/>
        </authorList>
    </citation>
    <scope>NUCLEOTIDE SEQUENCE</scope>
    <source>
        <strain evidence="1">NBRC 12829</strain>
    </source>
</reference>
<evidence type="ECO:0000313" key="1">
    <source>
        <dbReference type="EMBL" id="GHI82761.1"/>
    </source>
</evidence>
<dbReference type="EMBL" id="BNEE01000002">
    <property type="protein sequence ID" value="GHI82761.1"/>
    <property type="molecule type" value="Genomic_DNA"/>
</dbReference>
<sequence>MPAPLTASARRPLFPLFPLFQVGLPSPVPPWGTYPPKYRCPQTPAWTSTQMQMQKYRRRTPVHPP</sequence>
<comment type="caution">
    <text evidence="1">The sequence shown here is derived from an EMBL/GenBank/DDBJ whole genome shotgun (WGS) entry which is preliminary data.</text>
</comment>
<dbReference type="Proteomes" id="UP000600026">
    <property type="component" value="Unassembled WGS sequence"/>
</dbReference>